<dbReference type="EMBL" id="JANAKD010000672">
    <property type="protein sequence ID" value="KAJ3490811.1"/>
    <property type="molecule type" value="Genomic_DNA"/>
</dbReference>
<evidence type="ECO:0000313" key="1">
    <source>
        <dbReference type="EMBL" id="KAJ3490811.1"/>
    </source>
</evidence>
<dbReference type="Proteomes" id="UP001148737">
    <property type="component" value="Unassembled WGS sequence"/>
</dbReference>
<protein>
    <submittedName>
        <fullName evidence="1">Uncharacterized protein</fullName>
    </submittedName>
</protein>
<accession>A0ACC1QRV3</accession>
<keyword evidence="2" id="KW-1185">Reference proteome</keyword>
<gene>
    <name evidence="1" type="ORF">NLG97_g5712</name>
</gene>
<name>A0ACC1QRV3_9HYPO</name>
<reference evidence="1" key="1">
    <citation type="submission" date="2022-07" db="EMBL/GenBank/DDBJ databases">
        <title>Genome Sequence of Lecanicillium saksenae.</title>
        <authorList>
            <person name="Buettner E."/>
        </authorList>
    </citation>
    <scope>NUCLEOTIDE SEQUENCE</scope>
    <source>
        <strain evidence="1">VT-O1</strain>
    </source>
</reference>
<comment type="caution">
    <text evidence="1">The sequence shown here is derived from an EMBL/GenBank/DDBJ whole genome shotgun (WGS) entry which is preliminary data.</text>
</comment>
<evidence type="ECO:0000313" key="2">
    <source>
        <dbReference type="Proteomes" id="UP001148737"/>
    </source>
</evidence>
<sequence>MQQLLSNQAREHVILSVCALAAKRYNLEGNNSSSAWQYSLANQWATRAGQLVFQEVDDPQEENIVTLVNLTLFWYEEGQWRKSCIYQGNAILIAQVALSPNALEKGLRGPFQDEMQRRRLWACYLMTSYSSETYLQKWTFQLVKNLGLPCREEEFSPDMARTAAPIGIEGQNVGLAGELIRIICLWQVDPKECTCYLANSTFPNCRNKTCELIQNKPRNMQSYLVAVQELDLAVSKWHGGLQASFRGLDQGVLAEPNTSPILYLLHFFYHQCLCSMHASVVPLFCWGGFTTDANPLAQQLSAQAAFEHSRSISGLASSILAGAFPASRGNSFFGYACYCACAVIIPFLRCTNAAVRARAHQDVLANLTLMRQLGTYWKFTKLLGANIQTIYNMHSQFTHCIEDEPKHMSLSSFQTASLDVRRVTSSILGHNKILRAPTGAVALNDAEVTDLGFGEAFGEDTIGTLIQEIKTSLDMDQTPQSFDAGSDDLSFNYSAQTFVSQQQLEFINGCPFVFPGNMDFTAEDNSIFSFEIVDS</sequence>
<proteinExistence type="predicted"/>
<organism evidence="1 2">
    <name type="scientific">Lecanicillium saksenae</name>
    <dbReference type="NCBI Taxonomy" id="468837"/>
    <lineage>
        <taxon>Eukaryota</taxon>
        <taxon>Fungi</taxon>
        <taxon>Dikarya</taxon>
        <taxon>Ascomycota</taxon>
        <taxon>Pezizomycotina</taxon>
        <taxon>Sordariomycetes</taxon>
        <taxon>Hypocreomycetidae</taxon>
        <taxon>Hypocreales</taxon>
        <taxon>Cordycipitaceae</taxon>
        <taxon>Lecanicillium</taxon>
    </lineage>
</organism>